<evidence type="ECO:0000256" key="4">
    <source>
        <dbReference type="ARBA" id="ARBA00022553"/>
    </source>
</evidence>
<dbReference type="GO" id="GO:0000329">
    <property type="term" value="C:fungal-type vacuole membrane"/>
    <property type="evidence" value="ECO:0007669"/>
    <property type="project" value="TreeGrafter"/>
</dbReference>
<comment type="caution">
    <text evidence="10">The sequence shown here is derived from an EMBL/GenBank/DDBJ whole genome shotgun (WGS) entry which is preliminary data.</text>
</comment>
<evidence type="ECO:0000256" key="2">
    <source>
        <dbReference type="ARBA" id="ARBA00008974"/>
    </source>
</evidence>
<feature type="transmembrane region" description="Helical" evidence="9">
    <location>
        <begin position="411"/>
        <end position="430"/>
    </location>
</feature>
<evidence type="ECO:0000313" key="11">
    <source>
        <dbReference type="Proteomes" id="UP001172159"/>
    </source>
</evidence>
<evidence type="ECO:0000256" key="9">
    <source>
        <dbReference type="SAM" id="Phobius"/>
    </source>
</evidence>
<keyword evidence="4" id="KW-0597">Phosphoprotein</keyword>
<dbReference type="InterPro" id="IPR001248">
    <property type="entry name" value="Pur-cyt_permease"/>
</dbReference>
<evidence type="ECO:0000256" key="7">
    <source>
        <dbReference type="ARBA" id="ARBA00023136"/>
    </source>
</evidence>
<dbReference type="InterPro" id="IPR026030">
    <property type="entry name" value="Pur-cyt_permease_Fcy2/21/22"/>
</dbReference>
<comment type="similarity">
    <text evidence="2 8">Belongs to the purine-cytosine permease (2.A.39) family.</text>
</comment>
<dbReference type="AlphaFoldDB" id="A0AA40K6R7"/>
<keyword evidence="3 8" id="KW-0813">Transport</keyword>
<protein>
    <submittedName>
        <fullName evidence="10">Permease for cytosine/purines, uracil, thiamine, allantoin-domain-containing protein</fullName>
    </submittedName>
</protein>
<sequence length="437" mass="47170">MGVPTFAMGAVAVPIFGLGFLDAALVIVLANLLGVLPVCFFATFGPKFGLRQIVLSRFFFGYYAVKILAICQILTCLGWASVNAIVGAQLFHAVNPDVPGWAGIIVVATTTLIVSMFGYKAVHFYERYSWIPCFVIFLIIMGAFIKSGNFNSLLPLATGPTERGAVLSYIGAVFGFACGWSAYSADYSVYQPSSRSTKSVFWWVFGGLMFPLLFVELLGAAVATALVKNADYATAYDNAGVGGLMAAVLEPNVEPGFDKACLVLVALSIIANNCPNIYSVSFSLQALAKQTRQVPRFVWTIFGTGVYVGISIPGYDRFETWLETFVLSTGYWLAIYVAISLVEHFVFRGGFHGYSGYDVEDITSPQRLPPGFAAIVAFLVGVIGVALGMSQEWYTGVIAKLCGGEENGGDVGVWLGFTFSFLTYIGLRALERSCFGR</sequence>
<accession>A0AA40K6R7</accession>
<dbReference type="GO" id="GO:0015851">
    <property type="term" value="P:nucleobase transport"/>
    <property type="evidence" value="ECO:0007669"/>
    <property type="project" value="UniProtKB-ARBA"/>
</dbReference>
<gene>
    <name evidence="10" type="ORF">B0T21DRAFT_379984</name>
</gene>
<feature type="transmembrane region" description="Helical" evidence="9">
    <location>
        <begin position="165"/>
        <end position="188"/>
    </location>
</feature>
<dbReference type="Pfam" id="PF02133">
    <property type="entry name" value="Transp_cyt_pur"/>
    <property type="match status" value="1"/>
</dbReference>
<evidence type="ECO:0000256" key="3">
    <source>
        <dbReference type="ARBA" id="ARBA00022448"/>
    </source>
</evidence>
<dbReference type="GO" id="GO:0005886">
    <property type="term" value="C:plasma membrane"/>
    <property type="evidence" value="ECO:0007669"/>
    <property type="project" value="TreeGrafter"/>
</dbReference>
<keyword evidence="6 9" id="KW-1133">Transmembrane helix</keyword>
<reference evidence="10" key="1">
    <citation type="submission" date="2023-06" db="EMBL/GenBank/DDBJ databases">
        <title>Genome-scale phylogeny and comparative genomics of the fungal order Sordariales.</title>
        <authorList>
            <consortium name="Lawrence Berkeley National Laboratory"/>
            <person name="Hensen N."/>
            <person name="Bonometti L."/>
            <person name="Westerberg I."/>
            <person name="Brannstrom I.O."/>
            <person name="Guillou S."/>
            <person name="Cros-Aarteil S."/>
            <person name="Calhoun S."/>
            <person name="Haridas S."/>
            <person name="Kuo A."/>
            <person name="Mondo S."/>
            <person name="Pangilinan J."/>
            <person name="Riley R."/>
            <person name="Labutti K."/>
            <person name="Andreopoulos B."/>
            <person name="Lipzen A."/>
            <person name="Chen C."/>
            <person name="Yanf M."/>
            <person name="Daum C."/>
            <person name="Ng V."/>
            <person name="Clum A."/>
            <person name="Steindorff A."/>
            <person name="Ohm R."/>
            <person name="Martin F."/>
            <person name="Silar P."/>
            <person name="Natvig D."/>
            <person name="Lalanne C."/>
            <person name="Gautier V."/>
            <person name="Ament-Velasquez S.L."/>
            <person name="Kruys A."/>
            <person name="Hutchinson M.I."/>
            <person name="Powell A.J."/>
            <person name="Barry K."/>
            <person name="Miller A.N."/>
            <person name="Grigoriev I.V."/>
            <person name="Debuchy R."/>
            <person name="Gladieux P."/>
            <person name="Thoren M.H."/>
            <person name="Johannesson H."/>
        </authorList>
    </citation>
    <scope>NUCLEOTIDE SEQUENCE</scope>
    <source>
        <strain evidence="10">CBS 540.89</strain>
    </source>
</reference>
<feature type="transmembrane region" description="Helical" evidence="9">
    <location>
        <begin position="58"/>
        <end position="80"/>
    </location>
</feature>
<evidence type="ECO:0000256" key="5">
    <source>
        <dbReference type="ARBA" id="ARBA00022692"/>
    </source>
</evidence>
<evidence type="ECO:0000256" key="1">
    <source>
        <dbReference type="ARBA" id="ARBA00004141"/>
    </source>
</evidence>
<keyword evidence="5 9" id="KW-0812">Transmembrane</keyword>
<keyword evidence="11" id="KW-1185">Reference proteome</keyword>
<feature type="transmembrane region" description="Helical" evidence="9">
    <location>
        <begin position="20"/>
        <end position="46"/>
    </location>
</feature>
<feature type="transmembrane region" description="Helical" evidence="9">
    <location>
        <begin position="372"/>
        <end position="391"/>
    </location>
</feature>
<dbReference type="GO" id="GO:0022857">
    <property type="term" value="F:transmembrane transporter activity"/>
    <property type="evidence" value="ECO:0007669"/>
    <property type="project" value="InterPro"/>
</dbReference>
<dbReference type="PANTHER" id="PTHR31806">
    <property type="entry name" value="PURINE-CYTOSINE PERMEASE FCY2-RELATED"/>
    <property type="match status" value="1"/>
</dbReference>
<evidence type="ECO:0000256" key="6">
    <source>
        <dbReference type="ARBA" id="ARBA00022989"/>
    </source>
</evidence>
<feature type="transmembrane region" description="Helical" evidence="9">
    <location>
        <begin position="128"/>
        <end position="145"/>
    </location>
</feature>
<feature type="transmembrane region" description="Helical" evidence="9">
    <location>
        <begin position="262"/>
        <end position="284"/>
    </location>
</feature>
<dbReference type="Gene3D" id="1.10.4160.10">
    <property type="entry name" value="Hydantoin permease"/>
    <property type="match status" value="1"/>
</dbReference>
<dbReference type="EMBL" id="JAUKTV010000001">
    <property type="protein sequence ID" value="KAK0748066.1"/>
    <property type="molecule type" value="Genomic_DNA"/>
</dbReference>
<feature type="transmembrane region" description="Helical" evidence="9">
    <location>
        <begin position="200"/>
        <end position="227"/>
    </location>
</feature>
<feature type="transmembrane region" description="Helical" evidence="9">
    <location>
        <begin position="296"/>
        <end position="315"/>
    </location>
</feature>
<organism evidence="10 11">
    <name type="scientific">Apiosordaria backusii</name>
    <dbReference type="NCBI Taxonomy" id="314023"/>
    <lineage>
        <taxon>Eukaryota</taxon>
        <taxon>Fungi</taxon>
        <taxon>Dikarya</taxon>
        <taxon>Ascomycota</taxon>
        <taxon>Pezizomycotina</taxon>
        <taxon>Sordariomycetes</taxon>
        <taxon>Sordariomycetidae</taxon>
        <taxon>Sordariales</taxon>
        <taxon>Lasiosphaeriaceae</taxon>
        <taxon>Apiosordaria</taxon>
    </lineage>
</organism>
<dbReference type="PIRSF" id="PIRSF002744">
    <property type="entry name" value="Pur-cyt_permease"/>
    <property type="match status" value="1"/>
</dbReference>
<dbReference type="Proteomes" id="UP001172159">
    <property type="component" value="Unassembled WGS sequence"/>
</dbReference>
<proteinExistence type="inferred from homology"/>
<feature type="transmembrane region" description="Helical" evidence="9">
    <location>
        <begin position="100"/>
        <end position="119"/>
    </location>
</feature>
<comment type="subcellular location">
    <subcellularLocation>
        <location evidence="1">Membrane</location>
        <topology evidence="1">Multi-pass membrane protein</topology>
    </subcellularLocation>
</comment>
<name>A0AA40K6R7_9PEZI</name>
<feature type="transmembrane region" description="Helical" evidence="9">
    <location>
        <begin position="330"/>
        <end position="351"/>
    </location>
</feature>
<evidence type="ECO:0000313" key="10">
    <source>
        <dbReference type="EMBL" id="KAK0748066.1"/>
    </source>
</evidence>
<evidence type="ECO:0000256" key="8">
    <source>
        <dbReference type="PIRNR" id="PIRNR002744"/>
    </source>
</evidence>
<keyword evidence="7 8" id="KW-0472">Membrane</keyword>
<dbReference type="FunFam" id="1.10.4160.10:FF:000002">
    <property type="entry name" value="Purine-cytosine permease fcyB"/>
    <property type="match status" value="1"/>
</dbReference>
<dbReference type="PANTHER" id="PTHR31806:SF1">
    <property type="entry name" value="PURINE-CYTOSINE PERMEASE FCY2-RELATED"/>
    <property type="match status" value="1"/>
</dbReference>